<dbReference type="InParanoid" id="F8PGX0"/>
<organism evidence="3">
    <name type="scientific">Serpula lacrymans var. lacrymans (strain S7.3)</name>
    <name type="common">Dry rot fungus</name>
    <dbReference type="NCBI Taxonomy" id="936435"/>
    <lineage>
        <taxon>Eukaryota</taxon>
        <taxon>Fungi</taxon>
        <taxon>Dikarya</taxon>
        <taxon>Basidiomycota</taxon>
        <taxon>Agaricomycotina</taxon>
        <taxon>Agaricomycetes</taxon>
        <taxon>Agaricomycetidae</taxon>
        <taxon>Boletales</taxon>
        <taxon>Coniophorineae</taxon>
        <taxon>Serpulaceae</taxon>
        <taxon>Serpula</taxon>
    </lineage>
</organism>
<evidence type="ECO:0000256" key="1">
    <source>
        <dbReference type="SAM" id="MobiDB-lite"/>
    </source>
</evidence>
<feature type="region of interest" description="Disordered" evidence="1">
    <location>
        <begin position="65"/>
        <end position="95"/>
    </location>
</feature>
<name>F8PGX0_SERL3</name>
<sequence length="636" mass="71194">MFPIQDTDYPILEPLVIPPRKASPLGMLTRGYHFIELSNGAGLEIHLGHTGKPCLGCDDNHSLAEDNSLEGDSQVDGTRDNFPGAPSDNEEGGLLEEEEVITIGDMPKRTGSTDINGNTMMLLVDKSADPVPMLPAWTFSSWVISGKSEEASNMGDKQCITAQGPTCPQPGINVLLDWKQDPLRQYHSRAFVMDGNLNAERMKSKNPNDDIPLANDTAFLTANQPYMEHLKIAKENKVGSTCNYHRAVNLANKDWKHLNATGIGATACTQHGVFCPGAIVDFQKGEHQMNMNYSLCQILSSLARTDFVIVLYNIMCQYGKHYSKRVLESPYLQVPSGVSMYKGIDYIIFMDIICFPRYTPNFIPRAGQVDGEILETLWAPLNEVSGSTWVMSKSYRQEILDDHMSDSNWKKPIQMVLALCKKFKKQSRNPAAFITTGNKKWSGLRNRCLVSSGSEVGRDSLQIHVKQINKRAQPQKNWSYRKGVNTCSPVDALNLKVERYLGNINVAEFLEKVPGWPNFDKDNNAEEINLFDLPGSFNGNDEPIGRRKLVLPSNLGKSTCKIKGLHHLIRILLGQNFFLFRTKVRAWAEITRVEANVKVHSAIYKRAQHAIISLGCRAEILQKYQELKPDHLKAST</sequence>
<dbReference type="InterPro" id="IPR040521">
    <property type="entry name" value="KDZ"/>
</dbReference>
<accession>F8PGX0</accession>
<evidence type="ECO:0008006" key="4">
    <source>
        <dbReference type="Google" id="ProtNLM"/>
    </source>
</evidence>
<evidence type="ECO:0000313" key="3">
    <source>
        <dbReference type="Proteomes" id="UP000008063"/>
    </source>
</evidence>
<reference evidence="3" key="1">
    <citation type="journal article" date="2011" name="Science">
        <title>The plant cell wall-decomposing machinery underlies the functional diversity of forest fungi.</title>
        <authorList>
            <person name="Eastwood D.C."/>
            <person name="Floudas D."/>
            <person name="Binder M."/>
            <person name="Majcherczyk A."/>
            <person name="Schneider P."/>
            <person name="Aerts A."/>
            <person name="Asiegbu F.O."/>
            <person name="Baker S.E."/>
            <person name="Barry K."/>
            <person name="Bendiksby M."/>
            <person name="Blumentritt M."/>
            <person name="Coutinho P.M."/>
            <person name="Cullen D."/>
            <person name="de Vries R.P."/>
            <person name="Gathman A."/>
            <person name="Goodell B."/>
            <person name="Henrissat B."/>
            <person name="Ihrmark K."/>
            <person name="Kauserud H."/>
            <person name="Kohler A."/>
            <person name="LaButti K."/>
            <person name="Lapidus A."/>
            <person name="Lavin J.L."/>
            <person name="Lee Y.-H."/>
            <person name="Lindquist E."/>
            <person name="Lilly W."/>
            <person name="Lucas S."/>
            <person name="Morin E."/>
            <person name="Murat C."/>
            <person name="Oguiza J.A."/>
            <person name="Park J."/>
            <person name="Pisabarro A.G."/>
            <person name="Riley R."/>
            <person name="Rosling A."/>
            <person name="Salamov A."/>
            <person name="Schmidt O."/>
            <person name="Schmutz J."/>
            <person name="Skrede I."/>
            <person name="Stenlid J."/>
            <person name="Wiebenga A."/>
            <person name="Xie X."/>
            <person name="Kuees U."/>
            <person name="Hibbett D.S."/>
            <person name="Hoffmeister D."/>
            <person name="Hoegberg N."/>
            <person name="Martin F."/>
            <person name="Grigoriev I.V."/>
            <person name="Watkinson S.C."/>
        </authorList>
    </citation>
    <scope>NUCLEOTIDE SEQUENCE [LARGE SCALE GENOMIC DNA]</scope>
    <source>
        <strain evidence="3">strain S7.3</strain>
    </source>
</reference>
<dbReference type="OrthoDB" id="3192989at2759"/>
<protein>
    <recommendedName>
        <fullName evidence="4">CxC2-like cysteine cluster KDZ transposase-associated domain-containing protein</fullName>
    </recommendedName>
</protein>
<dbReference type="Proteomes" id="UP000008063">
    <property type="component" value="Unassembled WGS sequence"/>
</dbReference>
<evidence type="ECO:0000313" key="2">
    <source>
        <dbReference type="EMBL" id="EGO04407.1"/>
    </source>
</evidence>
<dbReference type="Pfam" id="PF18758">
    <property type="entry name" value="KDZ"/>
    <property type="match status" value="1"/>
</dbReference>
<gene>
    <name evidence="2" type="ORF">SERLA73DRAFT_148931</name>
</gene>
<dbReference type="AlphaFoldDB" id="F8PGX0"/>
<dbReference type="HOGENOM" id="CLU_430313_0_0_1"/>
<dbReference type="eggNOG" id="ENOG502SJ1F">
    <property type="taxonomic scope" value="Eukaryota"/>
</dbReference>
<proteinExistence type="predicted"/>
<keyword evidence="3" id="KW-1185">Reference proteome</keyword>
<dbReference type="EMBL" id="GL945474">
    <property type="protein sequence ID" value="EGO04407.1"/>
    <property type="molecule type" value="Genomic_DNA"/>
</dbReference>